<dbReference type="GO" id="GO:0006020">
    <property type="term" value="P:inositol metabolic process"/>
    <property type="evidence" value="ECO:0007669"/>
    <property type="project" value="TreeGrafter"/>
</dbReference>
<evidence type="ECO:0000256" key="1">
    <source>
        <dbReference type="ARBA" id="ARBA00009759"/>
    </source>
</evidence>
<comment type="cofactor">
    <cofactor evidence="5">
        <name>Mg(2+)</name>
        <dbReference type="ChEBI" id="CHEBI:18420"/>
    </cofactor>
</comment>
<feature type="binding site" evidence="5">
    <location>
        <position position="82"/>
    </location>
    <ligand>
        <name>Mg(2+)</name>
        <dbReference type="ChEBI" id="CHEBI:18420"/>
        <label>1</label>
        <note>catalytic</note>
    </ligand>
</feature>
<evidence type="ECO:0000256" key="3">
    <source>
        <dbReference type="ARBA" id="ARBA00022801"/>
    </source>
</evidence>
<evidence type="ECO:0000256" key="2">
    <source>
        <dbReference type="ARBA" id="ARBA00022723"/>
    </source>
</evidence>
<evidence type="ECO:0000256" key="5">
    <source>
        <dbReference type="PIRSR" id="PIRSR600760-2"/>
    </source>
</evidence>
<dbReference type="AlphaFoldDB" id="A0A934IU38"/>
<reference evidence="6" key="1">
    <citation type="submission" date="2020-12" db="EMBL/GenBank/DDBJ databases">
        <title>Bacterial taxonomy.</title>
        <authorList>
            <person name="Pan X."/>
        </authorList>
    </citation>
    <scope>NUCLEOTIDE SEQUENCE</scope>
    <source>
        <strain evidence="6">B2012</strain>
    </source>
</reference>
<dbReference type="CDD" id="cd01637">
    <property type="entry name" value="IMPase_like"/>
    <property type="match status" value="1"/>
</dbReference>
<dbReference type="GO" id="GO:0007165">
    <property type="term" value="P:signal transduction"/>
    <property type="evidence" value="ECO:0007669"/>
    <property type="project" value="TreeGrafter"/>
</dbReference>
<feature type="binding site" evidence="5">
    <location>
        <position position="65"/>
    </location>
    <ligand>
        <name>Mg(2+)</name>
        <dbReference type="ChEBI" id="CHEBI:18420"/>
        <label>1</label>
        <note>catalytic</note>
    </ligand>
</feature>
<dbReference type="GO" id="GO:0046872">
    <property type="term" value="F:metal ion binding"/>
    <property type="evidence" value="ECO:0007669"/>
    <property type="project" value="UniProtKB-KW"/>
</dbReference>
<accession>A0A934IU38</accession>
<dbReference type="GO" id="GO:0046854">
    <property type="term" value="P:phosphatidylinositol phosphate biosynthetic process"/>
    <property type="evidence" value="ECO:0007669"/>
    <property type="project" value="InterPro"/>
</dbReference>
<comment type="caution">
    <text evidence="6">The sequence shown here is derived from an EMBL/GenBank/DDBJ whole genome shotgun (WGS) entry which is preliminary data.</text>
</comment>
<feature type="binding site" evidence="5">
    <location>
        <position position="206"/>
    </location>
    <ligand>
        <name>Mg(2+)</name>
        <dbReference type="ChEBI" id="CHEBI:18420"/>
        <label>1</label>
        <note>catalytic</note>
    </ligand>
</feature>
<evidence type="ECO:0000313" key="6">
    <source>
        <dbReference type="EMBL" id="MBJ3778775.1"/>
    </source>
</evidence>
<dbReference type="PROSITE" id="PS00630">
    <property type="entry name" value="IMP_2"/>
    <property type="match status" value="1"/>
</dbReference>
<dbReference type="Gene3D" id="3.30.540.10">
    <property type="entry name" value="Fructose-1,6-Bisphosphatase, subunit A, domain 1"/>
    <property type="match status" value="1"/>
</dbReference>
<dbReference type="InterPro" id="IPR000760">
    <property type="entry name" value="Inositol_monophosphatase-like"/>
</dbReference>
<keyword evidence="2 5" id="KW-0479">Metal-binding</keyword>
<dbReference type="InterPro" id="IPR020583">
    <property type="entry name" value="Inositol_monoP_metal-BS"/>
</dbReference>
<feature type="binding site" evidence="5">
    <location>
        <position position="84"/>
    </location>
    <ligand>
        <name>Mg(2+)</name>
        <dbReference type="ChEBI" id="CHEBI:18420"/>
        <label>1</label>
        <note>catalytic</note>
    </ligand>
</feature>
<dbReference type="PROSITE" id="PS00629">
    <property type="entry name" value="IMP_1"/>
    <property type="match status" value="1"/>
</dbReference>
<dbReference type="Proteomes" id="UP000609531">
    <property type="component" value="Unassembled WGS sequence"/>
</dbReference>
<protein>
    <submittedName>
        <fullName evidence="6">Inositol monophosphatase family protein</fullName>
    </submittedName>
</protein>
<dbReference type="RefSeq" id="WP_198884674.1">
    <property type="nucleotide sequence ID" value="NZ_JAEKJA010000038.1"/>
</dbReference>
<dbReference type="PANTHER" id="PTHR20854:SF4">
    <property type="entry name" value="INOSITOL-1-MONOPHOSPHATASE-RELATED"/>
    <property type="match status" value="1"/>
</dbReference>
<dbReference type="Pfam" id="PF00459">
    <property type="entry name" value="Inositol_P"/>
    <property type="match status" value="1"/>
</dbReference>
<evidence type="ECO:0000256" key="4">
    <source>
        <dbReference type="ARBA" id="ARBA00022842"/>
    </source>
</evidence>
<dbReference type="PANTHER" id="PTHR20854">
    <property type="entry name" value="INOSITOL MONOPHOSPHATASE"/>
    <property type="match status" value="1"/>
</dbReference>
<dbReference type="SUPFAM" id="SSF56655">
    <property type="entry name" value="Carbohydrate phosphatase"/>
    <property type="match status" value="1"/>
</dbReference>
<feature type="binding site" evidence="5">
    <location>
        <position position="85"/>
    </location>
    <ligand>
        <name>Mg(2+)</name>
        <dbReference type="ChEBI" id="CHEBI:18420"/>
        <label>1</label>
        <note>catalytic</note>
    </ligand>
</feature>
<dbReference type="Gene3D" id="3.40.190.80">
    <property type="match status" value="1"/>
</dbReference>
<keyword evidence="3" id="KW-0378">Hydrolase</keyword>
<keyword evidence="4 5" id="KW-0460">Magnesium</keyword>
<proteinExistence type="inferred from homology"/>
<gene>
    <name evidence="6" type="ORF">JCR33_23950</name>
</gene>
<organism evidence="6 7">
    <name type="scientific">Acuticoccus mangrovi</name>
    <dbReference type="NCBI Taxonomy" id="2796142"/>
    <lineage>
        <taxon>Bacteria</taxon>
        <taxon>Pseudomonadati</taxon>
        <taxon>Pseudomonadota</taxon>
        <taxon>Alphaproteobacteria</taxon>
        <taxon>Hyphomicrobiales</taxon>
        <taxon>Amorphaceae</taxon>
        <taxon>Acuticoccus</taxon>
    </lineage>
</organism>
<sequence length="260" mass="27515">MADGSALAQLGEIVGQAAQTVRTARPRSMERKALQDYVTDIDRRLEDEIREALQKAFPGAAVLGEESVQEGEAVPSGAFLVDPLDGTLNYISGLSFSAISVALLDADETVLAAVADIWRGRVYGAAAGQGAFRDGERLPRLDGAEPAEIIALSSGVMERLMERPAAFMALRRLGKIRNLGAQALQLCLVADGTLAANLSEEARLWDDAAGRLIVTEAGGCYAAAVADADRRIASTCQRSLAVHPALLKRVQAVVADGLRF</sequence>
<dbReference type="GO" id="GO:0008934">
    <property type="term" value="F:inositol monophosphate 1-phosphatase activity"/>
    <property type="evidence" value="ECO:0007669"/>
    <property type="project" value="TreeGrafter"/>
</dbReference>
<evidence type="ECO:0000313" key="7">
    <source>
        <dbReference type="Proteomes" id="UP000609531"/>
    </source>
</evidence>
<dbReference type="EMBL" id="JAEKJA010000038">
    <property type="protein sequence ID" value="MBJ3778775.1"/>
    <property type="molecule type" value="Genomic_DNA"/>
</dbReference>
<dbReference type="InterPro" id="IPR020550">
    <property type="entry name" value="Inositol_monophosphatase_CS"/>
</dbReference>
<name>A0A934IU38_9HYPH</name>
<dbReference type="PRINTS" id="PR00377">
    <property type="entry name" value="IMPHPHTASES"/>
</dbReference>
<comment type="similarity">
    <text evidence="1">Belongs to the inositol monophosphatase superfamily.</text>
</comment>
<keyword evidence="7" id="KW-1185">Reference proteome</keyword>